<name>A0A1G8F4J6_9FLAO</name>
<dbReference type="Gene3D" id="1.20.1280.290">
    <property type="match status" value="1"/>
</dbReference>
<dbReference type="EMBL" id="FNDQ01000014">
    <property type="protein sequence ID" value="SDH77063.1"/>
    <property type="molecule type" value="Genomic_DNA"/>
</dbReference>
<organism evidence="2 3">
    <name type="scientific">Myroides phaeus</name>
    <dbReference type="NCBI Taxonomy" id="702745"/>
    <lineage>
        <taxon>Bacteria</taxon>
        <taxon>Pseudomonadati</taxon>
        <taxon>Bacteroidota</taxon>
        <taxon>Flavobacteriia</taxon>
        <taxon>Flavobacteriales</taxon>
        <taxon>Flavobacteriaceae</taxon>
        <taxon>Myroides</taxon>
    </lineage>
</organism>
<evidence type="ECO:0000256" key="1">
    <source>
        <dbReference type="SAM" id="Phobius"/>
    </source>
</evidence>
<sequence>MSSESKDTKFIKVLGVIATIMSVAMYVSYIPQIIANLEGNKGDYIQPLVAAINCSLWVTYGALRKDWPLTAANAPGILFGLFACYTALF</sequence>
<dbReference type="Proteomes" id="UP000243588">
    <property type="component" value="Unassembled WGS sequence"/>
</dbReference>
<proteinExistence type="predicted"/>
<gene>
    <name evidence="2" type="ORF">SAMN05421818_11446</name>
</gene>
<keyword evidence="1" id="KW-0472">Membrane</keyword>
<accession>A0A1G8F4J6</accession>
<feature type="transmembrane region" description="Helical" evidence="1">
    <location>
        <begin position="70"/>
        <end position="88"/>
    </location>
</feature>
<dbReference type="InterPro" id="IPR004316">
    <property type="entry name" value="SWEET_rpt"/>
</dbReference>
<dbReference type="AlphaFoldDB" id="A0A1G8F4J6"/>
<dbReference type="STRING" id="702745.SAMN05421818_11446"/>
<reference evidence="3" key="1">
    <citation type="submission" date="2016-10" db="EMBL/GenBank/DDBJ databases">
        <authorList>
            <person name="Varghese N."/>
            <person name="Submissions S."/>
        </authorList>
    </citation>
    <scope>NUCLEOTIDE SEQUENCE [LARGE SCALE GENOMIC DNA]</scope>
    <source>
        <strain evidence="3">DSM 23313</strain>
    </source>
</reference>
<dbReference type="GO" id="GO:0016020">
    <property type="term" value="C:membrane"/>
    <property type="evidence" value="ECO:0007669"/>
    <property type="project" value="InterPro"/>
</dbReference>
<evidence type="ECO:0000313" key="2">
    <source>
        <dbReference type="EMBL" id="SDH77063.1"/>
    </source>
</evidence>
<dbReference type="Pfam" id="PF03083">
    <property type="entry name" value="MtN3_slv"/>
    <property type="match status" value="1"/>
</dbReference>
<dbReference type="RefSeq" id="WP_090409188.1">
    <property type="nucleotide sequence ID" value="NZ_FNDQ01000014.1"/>
</dbReference>
<keyword evidence="1" id="KW-0812">Transmembrane</keyword>
<keyword evidence="1" id="KW-1133">Transmembrane helix</keyword>
<evidence type="ECO:0000313" key="3">
    <source>
        <dbReference type="Proteomes" id="UP000243588"/>
    </source>
</evidence>
<protein>
    <submittedName>
        <fullName evidence="2">Uncharacterized conserved protein, contains PQ loop repeat</fullName>
    </submittedName>
</protein>
<keyword evidence="3" id="KW-1185">Reference proteome</keyword>
<feature type="transmembrane region" description="Helical" evidence="1">
    <location>
        <begin position="12"/>
        <end position="32"/>
    </location>
</feature>